<dbReference type="GO" id="GO:0005886">
    <property type="term" value="C:plasma membrane"/>
    <property type="evidence" value="ECO:0007669"/>
    <property type="project" value="TreeGrafter"/>
</dbReference>
<proteinExistence type="predicted"/>
<dbReference type="Proteomes" id="UP000282321">
    <property type="component" value="Unassembled WGS sequence"/>
</dbReference>
<protein>
    <recommendedName>
        <fullName evidence="4">MATE family efflux transporter</fullName>
    </recommendedName>
</protein>
<organism evidence="2 3">
    <name type="scientific">candidate division TA06 bacterium</name>
    <dbReference type="NCBI Taxonomy" id="2250710"/>
    <lineage>
        <taxon>Bacteria</taxon>
        <taxon>Bacteria division TA06</taxon>
    </lineage>
</organism>
<evidence type="ECO:0000313" key="3">
    <source>
        <dbReference type="Proteomes" id="UP000282321"/>
    </source>
</evidence>
<dbReference type="PANTHER" id="PTHR43298">
    <property type="entry name" value="MULTIDRUG RESISTANCE PROTEIN NORM-RELATED"/>
    <property type="match status" value="1"/>
</dbReference>
<accession>A0A660S825</accession>
<dbReference type="PANTHER" id="PTHR43298:SF2">
    <property type="entry name" value="FMN_FAD EXPORTER YEEO-RELATED"/>
    <property type="match status" value="1"/>
</dbReference>
<dbReference type="GO" id="GO:0015297">
    <property type="term" value="F:antiporter activity"/>
    <property type="evidence" value="ECO:0007669"/>
    <property type="project" value="InterPro"/>
</dbReference>
<dbReference type="InterPro" id="IPR002528">
    <property type="entry name" value="MATE_fam"/>
</dbReference>
<dbReference type="GO" id="GO:0042910">
    <property type="term" value="F:xenobiotic transmembrane transporter activity"/>
    <property type="evidence" value="ECO:0007669"/>
    <property type="project" value="InterPro"/>
</dbReference>
<dbReference type="Pfam" id="PF01554">
    <property type="entry name" value="MatE"/>
    <property type="match status" value="1"/>
</dbReference>
<evidence type="ECO:0000313" key="2">
    <source>
        <dbReference type="EMBL" id="RKX66241.1"/>
    </source>
</evidence>
<comment type="caution">
    <text evidence="2">The sequence shown here is derived from an EMBL/GenBank/DDBJ whole genome shotgun (WGS) entry which is preliminary data.</text>
</comment>
<feature type="non-terminal residue" evidence="2">
    <location>
        <position position="1"/>
    </location>
</feature>
<keyword evidence="1" id="KW-0813">Transport</keyword>
<sequence>STVWHSTNLGMRIQVLFSIIFFIFASHIIRLFNSDPGVVRTGTSYLRFISPIILMVAANMMIRSAFQGSGDTKPPMISSLIANWGIKLGLAWLFSIIFKNNIVFIWIAIDLSVISEFIILFLYYRKKYWLTKKI</sequence>
<name>A0A660S825_UNCT6</name>
<evidence type="ECO:0008006" key="4">
    <source>
        <dbReference type="Google" id="ProtNLM"/>
    </source>
</evidence>
<reference evidence="2 3" key="1">
    <citation type="submission" date="2018-06" db="EMBL/GenBank/DDBJ databases">
        <title>Extensive metabolic versatility and redundancy in microbially diverse, dynamic hydrothermal sediments.</title>
        <authorList>
            <person name="Dombrowski N."/>
            <person name="Teske A."/>
            <person name="Baker B.J."/>
        </authorList>
    </citation>
    <scope>NUCLEOTIDE SEQUENCE [LARGE SCALE GENOMIC DNA]</scope>
    <source>
        <strain evidence="2">B35_G9</strain>
    </source>
</reference>
<gene>
    <name evidence="2" type="ORF">DRP44_04495</name>
</gene>
<evidence type="ECO:0000256" key="1">
    <source>
        <dbReference type="ARBA" id="ARBA00022448"/>
    </source>
</evidence>
<dbReference type="AlphaFoldDB" id="A0A660S825"/>
<dbReference type="EMBL" id="QNBC01000050">
    <property type="protein sequence ID" value="RKX66241.1"/>
    <property type="molecule type" value="Genomic_DNA"/>
</dbReference>
<dbReference type="InterPro" id="IPR050222">
    <property type="entry name" value="MATE_MdtK"/>
</dbReference>